<organism evidence="4">
    <name type="scientific">Gongylonema pulchrum</name>
    <dbReference type="NCBI Taxonomy" id="637853"/>
    <lineage>
        <taxon>Eukaryota</taxon>
        <taxon>Metazoa</taxon>
        <taxon>Ecdysozoa</taxon>
        <taxon>Nematoda</taxon>
        <taxon>Chromadorea</taxon>
        <taxon>Rhabditida</taxon>
        <taxon>Spirurina</taxon>
        <taxon>Spiruromorpha</taxon>
        <taxon>Spiruroidea</taxon>
        <taxon>Gongylonematidae</taxon>
        <taxon>Gongylonema</taxon>
    </lineage>
</organism>
<evidence type="ECO:0000313" key="3">
    <source>
        <dbReference type="Proteomes" id="UP000271098"/>
    </source>
</evidence>
<keyword evidence="3" id="KW-1185">Reference proteome</keyword>
<sequence length="320" mass="38561">MRQRRETDIEYQQMERIADAEAMRERRQTDIEYQEMERIADAEAKRQRRQTDIEYQQLERIANAEAMQQRRQTDYRESERLSDAEARQQRRAADPEFRERERGANAEAMRQRRQTSLEYSQNERKMNSESMRVRREENVEYRQREREANSEAMRIRRSTNETERERQENALRMQLCRSTGKIHEQEGIKDREAKQQKRTFTYTSGVEAYENAVKEGPTYTCNCCGRLEFRRSVSILKMSHLQQASSANKVPRNLIRNVFYLQQVEECFFCKTCVQSIKCWKQPRYCLSNELHFPIVDRRLQILGRQEERLVAACHIFQTI</sequence>
<name>A0A183F088_9BILA</name>
<feature type="compositionally biased region" description="Basic and acidic residues" evidence="1">
    <location>
        <begin position="121"/>
        <end position="145"/>
    </location>
</feature>
<dbReference type="Proteomes" id="UP000271098">
    <property type="component" value="Unassembled WGS sequence"/>
</dbReference>
<dbReference type="AlphaFoldDB" id="A0A183F088"/>
<feature type="compositionally biased region" description="Basic and acidic residues" evidence="1">
    <location>
        <begin position="71"/>
        <end position="104"/>
    </location>
</feature>
<reference evidence="4" key="1">
    <citation type="submission" date="2016-06" db="UniProtKB">
        <authorList>
            <consortium name="WormBaseParasite"/>
        </authorList>
    </citation>
    <scope>IDENTIFICATION</scope>
</reference>
<dbReference type="OrthoDB" id="8065238at2759"/>
<feature type="region of interest" description="Disordered" evidence="1">
    <location>
        <begin position="64"/>
        <end position="145"/>
    </location>
</feature>
<evidence type="ECO:0000256" key="1">
    <source>
        <dbReference type="SAM" id="MobiDB-lite"/>
    </source>
</evidence>
<evidence type="ECO:0000313" key="4">
    <source>
        <dbReference type="WBParaSite" id="GPUH_0002665901-mRNA-1"/>
    </source>
</evidence>
<dbReference type="EMBL" id="UYRT01112442">
    <property type="protein sequence ID" value="VDN45828.1"/>
    <property type="molecule type" value="Genomic_DNA"/>
</dbReference>
<dbReference type="WBParaSite" id="GPUH_0002665901-mRNA-1">
    <property type="protein sequence ID" value="GPUH_0002665901-mRNA-1"/>
    <property type="gene ID" value="GPUH_0002665901"/>
</dbReference>
<proteinExistence type="predicted"/>
<protein>
    <submittedName>
        <fullName evidence="4">LIM zinc-binding domain-containing protein</fullName>
    </submittedName>
</protein>
<gene>
    <name evidence="2" type="ORF">GPUH_LOCUS26629</name>
</gene>
<accession>A0A183F088</accession>
<reference evidence="2 3" key="2">
    <citation type="submission" date="2018-11" db="EMBL/GenBank/DDBJ databases">
        <authorList>
            <consortium name="Pathogen Informatics"/>
        </authorList>
    </citation>
    <scope>NUCLEOTIDE SEQUENCE [LARGE SCALE GENOMIC DNA]</scope>
</reference>
<evidence type="ECO:0000313" key="2">
    <source>
        <dbReference type="EMBL" id="VDN45828.1"/>
    </source>
</evidence>